<dbReference type="EMBL" id="LR899012">
    <property type="protein sequence ID" value="CAD7089198.1"/>
    <property type="molecule type" value="Genomic_DNA"/>
</dbReference>
<organism evidence="2 3">
    <name type="scientific">Hermetia illucens</name>
    <name type="common">Black soldier fly</name>
    <dbReference type="NCBI Taxonomy" id="343691"/>
    <lineage>
        <taxon>Eukaryota</taxon>
        <taxon>Metazoa</taxon>
        <taxon>Ecdysozoa</taxon>
        <taxon>Arthropoda</taxon>
        <taxon>Hexapoda</taxon>
        <taxon>Insecta</taxon>
        <taxon>Pterygota</taxon>
        <taxon>Neoptera</taxon>
        <taxon>Endopterygota</taxon>
        <taxon>Diptera</taxon>
        <taxon>Brachycera</taxon>
        <taxon>Stratiomyomorpha</taxon>
        <taxon>Stratiomyidae</taxon>
        <taxon>Hermetiinae</taxon>
        <taxon>Hermetia</taxon>
    </lineage>
</organism>
<gene>
    <name evidence="2" type="ORF">HERILL_LOCUS11769</name>
</gene>
<sequence>MNSATVLLLIVLVSAGCALSNPATPPTTLEEDFDKIFSIFKRLNSGTKNNMLVHELITGVDCLMRRLYYNWPGPQVREGRNADLSDEKCTICVLWSHFIDLVDALKGALPNNTGPTSTTNATSTTVDG</sequence>
<feature type="chain" id="PRO_5031275692" evidence="1">
    <location>
        <begin position="21"/>
        <end position="128"/>
    </location>
</feature>
<accession>A0A7R8YX95</accession>
<keyword evidence="3" id="KW-1185">Reference proteome</keyword>
<dbReference type="InParanoid" id="A0A7R8YX95"/>
<evidence type="ECO:0000313" key="3">
    <source>
        <dbReference type="Proteomes" id="UP000594454"/>
    </source>
</evidence>
<proteinExistence type="predicted"/>
<name>A0A7R8YX95_HERIL</name>
<reference evidence="2 3" key="1">
    <citation type="submission" date="2020-11" db="EMBL/GenBank/DDBJ databases">
        <authorList>
            <person name="Wallbank WR R."/>
            <person name="Pardo Diaz C."/>
            <person name="Kozak K."/>
            <person name="Martin S."/>
            <person name="Jiggins C."/>
            <person name="Moest M."/>
            <person name="Warren A I."/>
            <person name="Generalovic N T."/>
            <person name="Byers J.R.P. K."/>
            <person name="Montejo-Kovacevich G."/>
            <person name="Yen C E."/>
        </authorList>
    </citation>
    <scope>NUCLEOTIDE SEQUENCE [LARGE SCALE GENOMIC DNA]</scope>
</reference>
<feature type="signal peptide" evidence="1">
    <location>
        <begin position="1"/>
        <end position="20"/>
    </location>
</feature>
<dbReference type="Proteomes" id="UP000594454">
    <property type="component" value="Chromosome 4"/>
</dbReference>
<keyword evidence="1" id="KW-0732">Signal</keyword>
<evidence type="ECO:0000256" key="1">
    <source>
        <dbReference type="SAM" id="SignalP"/>
    </source>
</evidence>
<protein>
    <submittedName>
        <fullName evidence="2">Uncharacterized protein</fullName>
    </submittedName>
</protein>
<evidence type="ECO:0000313" key="2">
    <source>
        <dbReference type="EMBL" id="CAD7089198.1"/>
    </source>
</evidence>
<dbReference type="AlphaFoldDB" id="A0A7R8YX95"/>